<comment type="similarity">
    <text evidence="2">Belongs to the bacterial flagellin family.</text>
</comment>
<comment type="subcellular location">
    <subcellularLocation>
        <location evidence="1">Bacterial flagellum</location>
    </subcellularLocation>
</comment>
<dbReference type="PANTHER" id="PTHR42792:SF1">
    <property type="entry name" value="FLAGELLAR HOOK-ASSOCIATED PROTEIN 3"/>
    <property type="match status" value="1"/>
</dbReference>
<dbReference type="InterPro" id="IPR042187">
    <property type="entry name" value="Flagellin_C_sub2"/>
</dbReference>
<evidence type="ECO:0000256" key="3">
    <source>
        <dbReference type="ARBA" id="ARBA00023143"/>
    </source>
</evidence>
<sequence length="306" mass="33501">MALRITQGMMHSQLLSNVNHNLQRMNVGQNVLATGLKINKPSDDPVGITYALRYRSELSNNEQYQKNVDAAHSFVDYTDTILSQLTDTLQRASEITNEGANGTNPQTAMDAIAAEMGTIYDQVVTIANDKYNGKSIFNGQLTDQAPYTSANAAYEQTDTQSINYTFAAGVTVPINVTGNEVFGDPNPAPPAAETNPDNLFSVLKGLQDAFSSGDQEKARGLMDQLSSRMDKILNVRSEVGARSNRIDLMANRLEDMNTNITSLDSKIEDADMAETITKLQEDQNVYQASLSVGAKIIQPSLMDYLR</sequence>
<reference evidence="6 7" key="1">
    <citation type="submission" date="2018-08" db="EMBL/GenBank/DDBJ databases">
        <title>Genomic Encyclopedia of Type Strains, Phase III (KMG-III): the genomes of soil and plant-associated and newly described type strains.</title>
        <authorList>
            <person name="Whitman W."/>
        </authorList>
    </citation>
    <scope>NUCLEOTIDE SEQUENCE [LARGE SCALE GENOMIC DNA]</scope>
    <source>
        <strain evidence="6 7">CGMCC 1.10966</strain>
    </source>
</reference>
<dbReference type="Pfam" id="PF00700">
    <property type="entry name" value="Flagellin_C"/>
    <property type="match status" value="1"/>
</dbReference>
<dbReference type="GO" id="GO:0009424">
    <property type="term" value="C:bacterial-type flagellum hook"/>
    <property type="evidence" value="ECO:0007669"/>
    <property type="project" value="InterPro"/>
</dbReference>
<comment type="caution">
    <text evidence="6">The sequence shown here is derived from an EMBL/GenBank/DDBJ whole genome shotgun (WGS) entry which is preliminary data.</text>
</comment>
<keyword evidence="6" id="KW-0966">Cell projection</keyword>
<dbReference type="SUPFAM" id="SSF64518">
    <property type="entry name" value="Phase 1 flagellin"/>
    <property type="match status" value="1"/>
</dbReference>
<dbReference type="InterPro" id="IPR046358">
    <property type="entry name" value="Flagellin_C"/>
</dbReference>
<dbReference type="InterPro" id="IPR001029">
    <property type="entry name" value="Flagellin_N"/>
</dbReference>
<feature type="domain" description="Flagellin C-terminal" evidence="5">
    <location>
        <begin position="225"/>
        <end position="305"/>
    </location>
</feature>
<feature type="domain" description="Flagellin N-terminal" evidence="4">
    <location>
        <begin position="8"/>
        <end position="140"/>
    </location>
</feature>
<dbReference type="Proteomes" id="UP000256304">
    <property type="component" value="Unassembled WGS sequence"/>
</dbReference>
<keyword evidence="6" id="KW-0969">Cilium</keyword>
<dbReference type="Gene3D" id="1.20.1330.10">
    <property type="entry name" value="f41 fragment of flagellin, N-terminal domain"/>
    <property type="match status" value="1"/>
</dbReference>
<evidence type="ECO:0000256" key="2">
    <source>
        <dbReference type="ARBA" id="ARBA00005709"/>
    </source>
</evidence>
<dbReference type="RefSeq" id="WP_181909564.1">
    <property type="nucleotide sequence ID" value="NZ_QTTN01000014.1"/>
</dbReference>
<protein>
    <submittedName>
        <fullName evidence="6">Flagellar hook-associated protein 3 FlgL</fullName>
    </submittedName>
</protein>
<organism evidence="6 7">
    <name type="scientific">Paenibacillus taihuensis</name>
    <dbReference type="NCBI Taxonomy" id="1156355"/>
    <lineage>
        <taxon>Bacteria</taxon>
        <taxon>Bacillati</taxon>
        <taxon>Bacillota</taxon>
        <taxon>Bacilli</taxon>
        <taxon>Bacillales</taxon>
        <taxon>Paenibacillaceae</taxon>
        <taxon>Paenibacillus</taxon>
    </lineage>
</organism>
<dbReference type="EMBL" id="QTTN01000014">
    <property type="protein sequence ID" value="REE84480.1"/>
    <property type="molecule type" value="Genomic_DNA"/>
</dbReference>
<dbReference type="GO" id="GO:0005198">
    <property type="term" value="F:structural molecule activity"/>
    <property type="evidence" value="ECO:0007669"/>
    <property type="project" value="InterPro"/>
</dbReference>
<dbReference type="Pfam" id="PF00669">
    <property type="entry name" value="Flagellin_N"/>
    <property type="match status" value="1"/>
</dbReference>
<dbReference type="PANTHER" id="PTHR42792">
    <property type="entry name" value="FLAGELLIN"/>
    <property type="match status" value="1"/>
</dbReference>
<keyword evidence="3" id="KW-0975">Bacterial flagellum</keyword>
<keyword evidence="7" id="KW-1185">Reference proteome</keyword>
<keyword evidence="6" id="KW-0282">Flagellum</keyword>
<evidence type="ECO:0000259" key="4">
    <source>
        <dbReference type="Pfam" id="PF00669"/>
    </source>
</evidence>
<dbReference type="InterPro" id="IPR001492">
    <property type="entry name" value="Flagellin"/>
</dbReference>
<evidence type="ECO:0000313" key="7">
    <source>
        <dbReference type="Proteomes" id="UP000256304"/>
    </source>
</evidence>
<dbReference type="AlphaFoldDB" id="A0A3D9RWX9"/>
<proteinExistence type="inferred from homology"/>
<name>A0A3D9RWX9_9BACL</name>
<evidence type="ECO:0000259" key="5">
    <source>
        <dbReference type="Pfam" id="PF00700"/>
    </source>
</evidence>
<dbReference type="Gene3D" id="6.10.10.10">
    <property type="entry name" value="Flagellar export chaperone, C-terminal domain"/>
    <property type="match status" value="1"/>
</dbReference>
<dbReference type="InterPro" id="IPR013384">
    <property type="entry name" value="Flagell_FlgL"/>
</dbReference>
<gene>
    <name evidence="6" type="ORF">A8990_11414</name>
</gene>
<dbReference type="GO" id="GO:0071973">
    <property type="term" value="P:bacterial-type flagellum-dependent cell motility"/>
    <property type="evidence" value="ECO:0007669"/>
    <property type="project" value="InterPro"/>
</dbReference>
<evidence type="ECO:0000313" key="6">
    <source>
        <dbReference type="EMBL" id="REE84480.1"/>
    </source>
</evidence>
<dbReference type="NCBIfam" id="TIGR02550">
    <property type="entry name" value="flagell_flgL"/>
    <property type="match status" value="1"/>
</dbReference>
<evidence type="ECO:0000256" key="1">
    <source>
        <dbReference type="ARBA" id="ARBA00004365"/>
    </source>
</evidence>
<accession>A0A3D9RWX9</accession>